<evidence type="ECO:0000313" key="2">
    <source>
        <dbReference type="Proteomes" id="UP000419144"/>
    </source>
</evidence>
<keyword evidence="2" id="KW-1185">Reference proteome</keyword>
<dbReference type="PANTHER" id="PTHR10855">
    <property type="entry name" value="26S PROTEASOME NON-ATPASE REGULATORY SUBUNIT 12/COP9 SIGNALOSOME COMPLEX SUBUNIT 4"/>
    <property type="match status" value="1"/>
</dbReference>
<dbReference type="VEuPathDB" id="TriTrypDB:LtaPh_3667200"/>
<dbReference type="AlphaFoldDB" id="A0A640L1U3"/>
<comment type="caution">
    <text evidence="1">The sequence shown here is derived from an EMBL/GenBank/DDBJ whole genome shotgun (WGS) entry which is preliminary data.</text>
</comment>
<dbReference type="GO" id="GO:0005737">
    <property type="term" value="C:cytoplasm"/>
    <property type="evidence" value="ECO:0007669"/>
    <property type="project" value="TreeGrafter"/>
</dbReference>
<evidence type="ECO:0008006" key="3">
    <source>
        <dbReference type="Google" id="ProtNLM"/>
    </source>
</evidence>
<organism evidence="1 2">
    <name type="scientific">Leishmania tarentolae</name>
    <name type="common">Sauroleishmania tarentolae</name>
    <dbReference type="NCBI Taxonomy" id="5689"/>
    <lineage>
        <taxon>Eukaryota</taxon>
        <taxon>Discoba</taxon>
        <taxon>Euglenozoa</taxon>
        <taxon>Kinetoplastea</taxon>
        <taxon>Metakinetoplastina</taxon>
        <taxon>Trypanosomatida</taxon>
        <taxon>Trypanosomatidae</taxon>
        <taxon>Leishmaniinae</taxon>
        <taxon>Leishmania</taxon>
        <taxon>lizard Leishmania</taxon>
    </lineage>
</organism>
<dbReference type="OrthoDB" id="272244at2759"/>
<dbReference type="GO" id="GO:0008541">
    <property type="term" value="C:proteasome regulatory particle, lid subcomplex"/>
    <property type="evidence" value="ECO:0007669"/>
    <property type="project" value="TreeGrafter"/>
</dbReference>
<dbReference type="InterPro" id="IPR040134">
    <property type="entry name" value="PSMD12/CSN4"/>
</dbReference>
<dbReference type="PANTHER" id="PTHR10855:SF1">
    <property type="entry name" value="26S PROTEASOME NON-ATPASE REGULATORY SUBUNIT 12"/>
    <property type="match status" value="1"/>
</dbReference>
<accession>A0A640L1U3</accession>
<reference evidence="1" key="1">
    <citation type="submission" date="2019-11" db="EMBL/GenBank/DDBJ databases">
        <title>Leishmania tarentolae CDS.</title>
        <authorList>
            <person name="Goto Y."/>
            <person name="Yamagishi J."/>
        </authorList>
    </citation>
    <scope>NUCLEOTIDE SEQUENCE [LARGE SCALE GENOMIC DNA]</scope>
    <source>
        <strain evidence="1">Parrot Tar II</strain>
    </source>
</reference>
<sequence length="400" mass="43802">MSKASTSFSWSTVDAALRRGDVSGAAAITLEGLRATTFDGRGQFFSELSSAMLTLARAPETASCVAEACEALWEMPEFRSNSSYTSSLTGEALLLAVILATAYTTVDKFERAIAFDAEVLQSSAFFTYSGLTLYDRLACVARVLMASRMTASPHHADSAVQKGMSLYHAITSRAVCQSSEEETQQHRHTAVCAYLLELGLYRQERRDYLRAFHSFFALHENSDDMVALQRAALCALCIRTSEVDRQAALCSVTQRRSAALLPLQLCNGMHIVHNGGLFSAADVEGVLAAARSYMPPSTLRAALREHNIVILAKTLECVHWRSLCLHMDDEHITEGELYDLLVSMVRLQRVRATIHQDTGFIEFTSSPAGAHAEITDIDAFKRVAEAAAAIGKEHPELLLV</sequence>
<proteinExistence type="predicted"/>
<protein>
    <recommendedName>
        <fullName evidence="3">Cop9 signalosome complex subunit</fullName>
    </recommendedName>
</protein>
<evidence type="ECO:0000313" key="1">
    <source>
        <dbReference type="EMBL" id="GET93757.1"/>
    </source>
</evidence>
<dbReference type="EMBL" id="BLBS01000057">
    <property type="protein sequence ID" value="GET93757.1"/>
    <property type="molecule type" value="Genomic_DNA"/>
</dbReference>
<dbReference type="Proteomes" id="UP000419144">
    <property type="component" value="Unassembled WGS sequence"/>
</dbReference>
<name>A0A640L1U3_LEITA</name>
<gene>
    <name evidence="1" type="ORF">LtaPh_3667200</name>
</gene>